<accession>A0A844T8B9</accession>
<proteinExistence type="predicted"/>
<dbReference type="OrthoDB" id="9922092at2"/>
<organism evidence="1 2">
    <name type="scientific">Bradyrhizobium cajani</name>
    <dbReference type="NCBI Taxonomy" id="1928661"/>
    <lineage>
        <taxon>Bacteria</taxon>
        <taxon>Pseudomonadati</taxon>
        <taxon>Pseudomonadota</taxon>
        <taxon>Alphaproteobacteria</taxon>
        <taxon>Hyphomicrobiales</taxon>
        <taxon>Nitrobacteraceae</taxon>
        <taxon>Bradyrhizobium</taxon>
    </lineage>
</organism>
<protein>
    <submittedName>
        <fullName evidence="1">Uncharacterized protein</fullName>
    </submittedName>
</protein>
<evidence type="ECO:0000313" key="2">
    <source>
        <dbReference type="Proteomes" id="UP000449969"/>
    </source>
</evidence>
<reference evidence="1 2" key="1">
    <citation type="submission" date="2019-12" db="EMBL/GenBank/DDBJ databases">
        <title>Draft genome sequences Bradyrhizobium cajani AMBPC1010, Bradyrhizobium pachyrhizi AMBPC1040 and Bradyrhizobium yuanmingense ALSPC3051, three plant growth promoting strains isolated from nodules of Cajanus cajan L. in Dominican Republic.</title>
        <authorList>
            <person name="Flores-Felix J.D."/>
            <person name="Araujo J."/>
            <person name="Diaz-Alcantara C."/>
            <person name="Gonzalez-Andres F."/>
            <person name="Velazquez E."/>
        </authorList>
    </citation>
    <scope>NUCLEOTIDE SEQUENCE [LARGE SCALE GENOMIC DNA]</scope>
    <source>
        <strain evidence="1 2">1010</strain>
    </source>
</reference>
<comment type="caution">
    <text evidence="1">The sequence shown here is derived from an EMBL/GenBank/DDBJ whole genome shotgun (WGS) entry which is preliminary data.</text>
</comment>
<dbReference type="AlphaFoldDB" id="A0A844T8B9"/>
<keyword evidence="2" id="KW-1185">Reference proteome</keyword>
<dbReference type="Proteomes" id="UP000449969">
    <property type="component" value="Unassembled WGS sequence"/>
</dbReference>
<evidence type="ECO:0000313" key="1">
    <source>
        <dbReference type="EMBL" id="MVT75217.1"/>
    </source>
</evidence>
<sequence>MRRARRIVNEMEFRMWREAKSFSPAARAGTMKGFSPMHLSAERAAPAAPASFLRNFACAHRSFSKAALC</sequence>
<dbReference type="RefSeq" id="WP_157331157.1">
    <property type="nucleotide sequence ID" value="NZ_JANADL010000009.1"/>
</dbReference>
<dbReference type="EMBL" id="WQNE01000016">
    <property type="protein sequence ID" value="MVT75217.1"/>
    <property type="molecule type" value="Genomic_DNA"/>
</dbReference>
<name>A0A844T8B9_9BRAD</name>
<gene>
    <name evidence="1" type="ORF">GPL20_19625</name>
</gene>